<gene>
    <name evidence="1" type="ORF">FF38_11622</name>
</gene>
<proteinExistence type="predicted"/>
<keyword evidence="2" id="KW-1185">Reference proteome</keyword>
<reference evidence="1 2" key="1">
    <citation type="journal article" date="2015" name="Nat. Commun.">
        <title>Lucilia cuprina genome unlocks parasitic fly biology to underpin future interventions.</title>
        <authorList>
            <person name="Anstead C.A."/>
            <person name="Korhonen P.K."/>
            <person name="Young N.D."/>
            <person name="Hall R.S."/>
            <person name="Jex A.R."/>
            <person name="Murali S.C."/>
            <person name="Hughes D.S."/>
            <person name="Lee S.F."/>
            <person name="Perry T."/>
            <person name="Stroehlein A.J."/>
            <person name="Ansell B.R."/>
            <person name="Breugelmans B."/>
            <person name="Hofmann A."/>
            <person name="Qu J."/>
            <person name="Dugan S."/>
            <person name="Lee S.L."/>
            <person name="Chao H."/>
            <person name="Dinh H."/>
            <person name="Han Y."/>
            <person name="Doddapaneni H.V."/>
            <person name="Worley K.C."/>
            <person name="Muzny D.M."/>
            <person name="Ioannidis P."/>
            <person name="Waterhouse R.M."/>
            <person name="Zdobnov E.M."/>
            <person name="James P.J."/>
            <person name="Bagnall N.H."/>
            <person name="Kotze A.C."/>
            <person name="Gibbs R.A."/>
            <person name="Richards S."/>
            <person name="Batterham P."/>
            <person name="Gasser R.B."/>
        </authorList>
    </citation>
    <scope>NUCLEOTIDE SEQUENCE [LARGE SCALE GENOMIC DNA]</scope>
    <source>
        <strain evidence="1 2">LS</strain>
        <tissue evidence="1">Full body</tissue>
    </source>
</reference>
<sequence>MDILQMKKKKSLPEKSSNHQVIIIFIDILTSNFFHRHPIHIFPFNFLDKERHHQKKMYKEHNQYMKCEEYIANGELCGRGFAALVRPLHSAVTLCTFKRPLFYISVFLFRLSSVVPYSAFDTNGAAILRIQWSFNFERCISLAEMKKRRMYLEELWSAGEYE</sequence>
<comment type="caution">
    <text evidence="1">The sequence shown here is derived from an EMBL/GenBank/DDBJ whole genome shotgun (WGS) entry which is preliminary data.</text>
</comment>
<dbReference type="Proteomes" id="UP000037069">
    <property type="component" value="Unassembled WGS sequence"/>
</dbReference>
<protein>
    <submittedName>
        <fullName evidence="1">Uncharacterized protein</fullName>
    </submittedName>
</protein>
<evidence type="ECO:0000313" key="2">
    <source>
        <dbReference type="Proteomes" id="UP000037069"/>
    </source>
</evidence>
<evidence type="ECO:0000313" key="1">
    <source>
        <dbReference type="EMBL" id="KNC23988.1"/>
    </source>
</evidence>
<organism evidence="1 2">
    <name type="scientific">Lucilia cuprina</name>
    <name type="common">Green bottle fly</name>
    <name type="synonym">Australian sheep blowfly</name>
    <dbReference type="NCBI Taxonomy" id="7375"/>
    <lineage>
        <taxon>Eukaryota</taxon>
        <taxon>Metazoa</taxon>
        <taxon>Ecdysozoa</taxon>
        <taxon>Arthropoda</taxon>
        <taxon>Hexapoda</taxon>
        <taxon>Insecta</taxon>
        <taxon>Pterygota</taxon>
        <taxon>Neoptera</taxon>
        <taxon>Endopterygota</taxon>
        <taxon>Diptera</taxon>
        <taxon>Brachycera</taxon>
        <taxon>Muscomorpha</taxon>
        <taxon>Oestroidea</taxon>
        <taxon>Calliphoridae</taxon>
        <taxon>Luciliinae</taxon>
        <taxon>Lucilia</taxon>
    </lineage>
</organism>
<dbReference type="AlphaFoldDB" id="A0A0L0BVH7"/>
<dbReference type="EMBL" id="JRES01001278">
    <property type="protein sequence ID" value="KNC23988.1"/>
    <property type="molecule type" value="Genomic_DNA"/>
</dbReference>
<accession>A0A0L0BVH7</accession>
<name>A0A0L0BVH7_LUCCU</name>